<proteinExistence type="predicted"/>
<organism evidence="2 3">
    <name type="scientific">Glomus cerebriforme</name>
    <dbReference type="NCBI Taxonomy" id="658196"/>
    <lineage>
        <taxon>Eukaryota</taxon>
        <taxon>Fungi</taxon>
        <taxon>Fungi incertae sedis</taxon>
        <taxon>Mucoromycota</taxon>
        <taxon>Glomeromycotina</taxon>
        <taxon>Glomeromycetes</taxon>
        <taxon>Glomerales</taxon>
        <taxon>Glomeraceae</taxon>
        <taxon>Glomus</taxon>
    </lineage>
</organism>
<evidence type="ECO:0000256" key="1">
    <source>
        <dbReference type="SAM" id="Phobius"/>
    </source>
</evidence>
<comment type="caution">
    <text evidence="2">The sequence shown here is derived from an EMBL/GenBank/DDBJ whole genome shotgun (WGS) entry which is preliminary data.</text>
</comment>
<dbReference type="EMBL" id="QKYT01000278">
    <property type="protein sequence ID" value="RIA88110.1"/>
    <property type="molecule type" value="Genomic_DNA"/>
</dbReference>
<feature type="transmembrane region" description="Helical" evidence="1">
    <location>
        <begin position="54"/>
        <end position="78"/>
    </location>
</feature>
<gene>
    <name evidence="2" type="ORF">C1645_256600</name>
</gene>
<protein>
    <submittedName>
        <fullName evidence="2">Uncharacterized protein</fullName>
    </submittedName>
</protein>
<accession>A0A397SPI3</accession>
<name>A0A397SPI3_9GLOM</name>
<dbReference type="Proteomes" id="UP000265703">
    <property type="component" value="Unassembled WGS sequence"/>
</dbReference>
<dbReference type="AlphaFoldDB" id="A0A397SPI3"/>
<keyword evidence="1" id="KW-0812">Transmembrane</keyword>
<sequence>MIIIINKRPSLLGNIQEFNRLNSNISISTSNQSMIFQIRRCFKLQKIPANQHELYILLSLFFTLCSFSTIYFITLFFLKKKNFFSTLNFHSSTWTKLFHICRIDAIMFIIQWPKVLPFGSCNFFFVYIELVTILV</sequence>
<keyword evidence="1" id="KW-1133">Transmembrane helix</keyword>
<evidence type="ECO:0000313" key="2">
    <source>
        <dbReference type="EMBL" id="RIA88110.1"/>
    </source>
</evidence>
<evidence type="ECO:0000313" key="3">
    <source>
        <dbReference type="Proteomes" id="UP000265703"/>
    </source>
</evidence>
<keyword evidence="3" id="KW-1185">Reference proteome</keyword>
<reference evidence="2 3" key="1">
    <citation type="submission" date="2018-06" db="EMBL/GenBank/DDBJ databases">
        <title>Comparative genomics reveals the genomic features of Rhizophagus irregularis, R. cerebriforme, R. diaphanum and Gigaspora rosea, and their symbiotic lifestyle signature.</title>
        <authorList>
            <person name="Morin E."/>
            <person name="San Clemente H."/>
            <person name="Chen E.C.H."/>
            <person name="De La Providencia I."/>
            <person name="Hainaut M."/>
            <person name="Kuo A."/>
            <person name="Kohler A."/>
            <person name="Murat C."/>
            <person name="Tang N."/>
            <person name="Roy S."/>
            <person name="Loubradou J."/>
            <person name="Henrissat B."/>
            <person name="Grigoriev I.V."/>
            <person name="Corradi N."/>
            <person name="Roux C."/>
            <person name="Martin F.M."/>
        </authorList>
    </citation>
    <scope>NUCLEOTIDE SEQUENCE [LARGE SCALE GENOMIC DNA]</scope>
    <source>
        <strain evidence="2 3">DAOM 227022</strain>
    </source>
</reference>
<keyword evidence="1" id="KW-0472">Membrane</keyword>